<dbReference type="InterPro" id="IPR013103">
    <property type="entry name" value="RVT_2"/>
</dbReference>
<evidence type="ECO:0000313" key="2">
    <source>
        <dbReference type="EMBL" id="MBW0509714.1"/>
    </source>
</evidence>
<reference evidence="2" key="1">
    <citation type="submission" date="2021-03" db="EMBL/GenBank/DDBJ databases">
        <title>Draft genome sequence of rust myrtle Austropuccinia psidii MF-1, a brazilian biotype.</title>
        <authorList>
            <person name="Quecine M.C."/>
            <person name="Pachon D.M.R."/>
            <person name="Bonatelli M.L."/>
            <person name="Correr F.H."/>
            <person name="Franceschini L.M."/>
            <person name="Leite T.F."/>
            <person name="Margarido G.R.A."/>
            <person name="Almeida C.A."/>
            <person name="Ferrarezi J.A."/>
            <person name="Labate C.A."/>
        </authorList>
    </citation>
    <scope>NUCLEOTIDE SEQUENCE</scope>
    <source>
        <strain evidence="2">MF-1</strain>
    </source>
</reference>
<dbReference type="PANTHER" id="PTHR11439:SF483">
    <property type="entry name" value="PEPTIDE SYNTHASE GLIP-LIKE, PUTATIVE (AFU_ORTHOLOGUE AFUA_3G12920)-RELATED"/>
    <property type="match status" value="1"/>
</dbReference>
<name>A0A9Q3DUW2_9BASI</name>
<dbReference type="Pfam" id="PF07727">
    <property type="entry name" value="RVT_2"/>
    <property type="match status" value="1"/>
</dbReference>
<evidence type="ECO:0000313" key="3">
    <source>
        <dbReference type="Proteomes" id="UP000765509"/>
    </source>
</evidence>
<organism evidence="2 3">
    <name type="scientific">Austropuccinia psidii MF-1</name>
    <dbReference type="NCBI Taxonomy" id="1389203"/>
    <lineage>
        <taxon>Eukaryota</taxon>
        <taxon>Fungi</taxon>
        <taxon>Dikarya</taxon>
        <taxon>Basidiomycota</taxon>
        <taxon>Pucciniomycotina</taxon>
        <taxon>Pucciniomycetes</taxon>
        <taxon>Pucciniales</taxon>
        <taxon>Sphaerophragmiaceae</taxon>
        <taxon>Austropuccinia</taxon>
    </lineage>
</organism>
<dbReference type="PANTHER" id="PTHR11439">
    <property type="entry name" value="GAG-POL-RELATED RETROTRANSPOSON"/>
    <property type="match status" value="1"/>
</dbReference>
<evidence type="ECO:0000259" key="1">
    <source>
        <dbReference type="Pfam" id="PF07727"/>
    </source>
</evidence>
<sequence>MKIQNLINKVGLCLGQVNTDQICKSQDDMIEHIATKHHLSITSNLKDAKKDEHWYLWLAAINKELKSFDKMDIWTPVDKRPDMKIIKTRFVFDIKQRNSPSNNVYKAGLVARGFCQRYGIDCEHTYAPTASLSLLRMLFAMATKFKCSIICFDISVAYLHSKLEEEIYVDAPDEFRPEWNGKVMKLNKAMYGLKQAGQCWWLNFKSIMNKLGFEAEELDQSIYRCTRDNGCNRVKGEPYGLLKSQMGGCHFEDCGDRCSTNTRMFDVIAIQISEQIVEQFEQKSRTKLLRSVTVLPEMKLQTSTNEPLEQKWYQSIIGSLNYLALGTRPDLSFAVGYLARYAGSPQQEHWDAL</sequence>
<feature type="domain" description="Reverse transcriptase Ty1/copia-type" evidence="1">
    <location>
        <begin position="72"/>
        <end position="230"/>
    </location>
</feature>
<gene>
    <name evidence="2" type="ORF">O181_049429</name>
</gene>
<protein>
    <recommendedName>
        <fullName evidence="1">Reverse transcriptase Ty1/copia-type domain-containing protein</fullName>
    </recommendedName>
</protein>
<comment type="caution">
    <text evidence="2">The sequence shown here is derived from an EMBL/GenBank/DDBJ whole genome shotgun (WGS) entry which is preliminary data.</text>
</comment>
<accession>A0A9Q3DUW2</accession>
<dbReference type="EMBL" id="AVOT02021099">
    <property type="protein sequence ID" value="MBW0509714.1"/>
    <property type="molecule type" value="Genomic_DNA"/>
</dbReference>
<dbReference type="AlphaFoldDB" id="A0A9Q3DUW2"/>
<keyword evidence="3" id="KW-1185">Reference proteome</keyword>
<proteinExistence type="predicted"/>
<dbReference type="Proteomes" id="UP000765509">
    <property type="component" value="Unassembled WGS sequence"/>
</dbReference>